<dbReference type="OrthoDB" id="5979581at2759"/>
<feature type="binding site" evidence="9">
    <location>
        <position position="91"/>
    </location>
    <ligand>
        <name>ATP</name>
        <dbReference type="ChEBI" id="CHEBI:30616"/>
    </ligand>
</feature>
<gene>
    <name evidence="11" type="ORF">CBYS24578_00013011</name>
</gene>
<evidence type="ECO:0000259" key="10">
    <source>
        <dbReference type="PROSITE" id="PS50011"/>
    </source>
</evidence>
<evidence type="ECO:0000256" key="3">
    <source>
        <dbReference type="ARBA" id="ARBA00022679"/>
    </source>
</evidence>
<sequence length="447" mass="51292">MSEEPEPLKPLRAPLPGHPGGYGWDDRYEEIVRIFPHEPLEKYLRNGFHPVTLGDRFFDGRYTVRHKLGFGGSATVWLAKDDRENQWVALKIKQAKASLDDLEQDPEIKALKLLEHKYTIHGSTKPRCFSRLLSYFQHIGPNGTHTCLVTELLGPSIAQMLRVFDAMIPWDDPDYQEVETFRPDTILRSSRQLLEAVETLKVWGIVHGGMEPHASFSFHISPSNVSFTCQTAIDDEDLIEILGGEPTIAEYSASEPRDECLPKHLVRAATWSGWFDCPEESIRLIDWGESSSANDKVSELSQPINLRSPETFFIGSFDHRHDLWRAGCVDYIESMALVMGPLPSAWNDQWARMIQEKPGPRGDPRFQSLRETFEQRRHFIIKLAEKDEDFEKPDFIEDDYQGLSCLLSVMEGLMQHEPQERITSGEALARIQWVDQWVCDVPENEEE</sequence>
<comment type="catalytic activity">
    <reaction evidence="7">
        <text>L-threonyl-[protein] + ATP = O-phospho-L-threonyl-[protein] + ADP + H(+)</text>
        <dbReference type="Rhea" id="RHEA:46608"/>
        <dbReference type="Rhea" id="RHEA-COMP:11060"/>
        <dbReference type="Rhea" id="RHEA-COMP:11605"/>
        <dbReference type="ChEBI" id="CHEBI:15378"/>
        <dbReference type="ChEBI" id="CHEBI:30013"/>
        <dbReference type="ChEBI" id="CHEBI:30616"/>
        <dbReference type="ChEBI" id="CHEBI:61977"/>
        <dbReference type="ChEBI" id="CHEBI:456216"/>
        <dbReference type="EC" id="2.7.11.1"/>
    </reaction>
</comment>
<keyword evidence="3" id="KW-0808">Transferase</keyword>
<name>A0A9N9U2C5_9HYPO</name>
<keyword evidence="4 9" id="KW-0547">Nucleotide-binding</keyword>
<keyword evidence="6 9" id="KW-0067">ATP-binding</keyword>
<dbReference type="PANTHER" id="PTHR47634">
    <property type="entry name" value="PROTEIN KINASE DOMAIN-CONTAINING PROTEIN-RELATED"/>
    <property type="match status" value="1"/>
</dbReference>
<dbReference type="GO" id="GO:0004674">
    <property type="term" value="F:protein serine/threonine kinase activity"/>
    <property type="evidence" value="ECO:0007669"/>
    <property type="project" value="UniProtKB-KW"/>
</dbReference>
<dbReference type="PROSITE" id="PS00107">
    <property type="entry name" value="PROTEIN_KINASE_ATP"/>
    <property type="match status" value="1"/>
</dbReference>
<reference evidence="11" key="1">
    <citation type="submission" date="2021-10" db="EMBL/GenBank/DDBJ databases">
        <authorList>
            <person name="Piombo E."/>
        </authorList>
    </citation>
    <scope>NUCLEOTIDE SEQUENCE</scope>
</reference>
<feature type="domain" description="Protein kinase" evidence="10">
    <location>
        <begin position="62"/>
        <end position="438"/>
    </location>
</feature>
<evidence type="ECO:0000256" key="5">
    <source>
        <dbReference type="ARBA" id="ARBA00022777"/>
    </source>
</evidence>
<comment type="catalytic activity">
    <reaction evidence="8">
        <text>L-seryl-[protein] + ATP = O-phospho-L-seryl-[protein] + ADP + H(+)</text>
        <dbReference type="Rhea" id="RHEA:17989"/>
        <dbReference type="Rhea" id="RHEA-COMP:9863"/>
        <dbReference type="Rhea" id="RHEA-COMP:11604"/>
        <dbReference type="ChEBI" id="CHEBI:15378"/>
        <dbReference type="ChEBI" id="CHEBI:29999"/>
        <dbReference type="ChEBI" id="CHEBI:30616"/>
        <dbReference type="ChEBI" id="CHEBI:83421"/>
        <dbReference type="ChEBI" id="CHEBI:456216"/>
        <dbReference type="EC" id="2.7.11.1"/>
    </reaction>
</comment>
<dbReference type="SMART" id="SM00220">
    <property type="entry name" value="S_TKc"/>
    <property type="match status" value="1"/>
</dbReference>
<evidence type="ECO:0000256" key="2">
    <source>
        <dbReference type="ARBA" id="ARBA00022527"/>
    </source>
</evidence>
<dbReference type="InterPro" id="IPR017441">
    <property type="entry name" value="Protein_kinase_ATP_BS"/>
</dbReference>
<evidence type="ECO:0000256" key="4">
    <source>
        <dbReference type="ARBA" id="ARBA00022741"/>
    </source>
</evidence>
<dbReference type="PROSITE" id="PS50011">
    <property type="entry name" value="PROTEIN_KINASE_DOM"/>
    <property type="match status" value="1"/>
</dbReference>
<keyword evidence="5" id="KW-0418">Kinase</keyword>
<dbReference type="EC" id="2.7.11.1" evidence="1"/>
<dbReference type="Gene3D" id="3.30.200.20">
    <property type="entry name" value="Phosphorylase Kinase, domain 1"/>
    <property type="match status" value="1"/>
</dbReference>
<comment type="caution">
    <text evidence="11">The sequence shown here is derived from an EMBL/GenBank/DDBJ whole genome shotgun (WGS) entry which is preliminary data.</text>
</comment>
<evidence type="ECO:0000313" key="12">
    <source>
        <dbReference type="Proteomes" id="UP000754883"/>
    </source>
</evidence>
<dbReference type="Gene3D" id="1.10.510.10">
    <property type="entry name" value="Transferase(Phosphotransferase) domain 1"/>
    <property type="match status" value="1"/>
</dbReference>
<dbReference type="GO" id="GO:0050684">
    <property type="term" value="P:regulation of mRNA processing"/>
    <property type="evidence" value="ECO:0007669"/>
    <property type="project" value="TreeGrafter"/>
</dbReference>
<dbReference type="GO" id="GO:0005524">
    <property type="term" value="F:ATP binding"/>
    <property type="evidence" value="ECO:0007669"/>
    <property type="project" value="UniProtKB-UniRule"/>
</dbReference>
<evidence type="ECO:0000256" key="8">
    <source>
        <dbReference type="ARBA" id="ARBA00048679"/>
    </source>
</evidence>
<dbReference type="InterPro" id="IPR000719">
    <property type="entry name" value="Prot_kinase_dom"/>
</dbReference>
<evidence type="ECO:0000256" key="7">
    <source>
        <dbReference type="ARBA" id="ARBA00047899"/>
    </source>
</evidence>
<evidence type="ECO:0000256" key="1">
    <source>
        <dbReference type="ARBA" id="ARBA00012513"/>
    </source>
</evidence>
<dbReference type="Proteomes" id="UP000754883">
    <property type="component" value="Unassembled WGS sequence"/>
</dbReference>
<protein>
    <recommendedName>
        <fullName evidence="1">non-specific serine/threonine protein kinase</fullName>
        <ecNumber evidence="1">2.7.11.1</ecNumber>
    </recommendedName>
</protein>
<dbReference type="SUPFAM" id="SSF56112">
    <property type="entry name" value="Protein kinase-like (PK-like)"/>
    <property type="match status" value="1"/>
</dbReference>
<evidence type="ECO:0000313" key="11">
    <source>
        <dbReference type="EMBL" id="CAG9975551.1"/>
    </source>
</evidence>
<keyword evidence="12" id="KW-1185">Reference proteome</keyword>
<dbReference type="AlphaFoldDB" id="A0A9N9U2C5"/>
<evidence type="ECO:0000256" key="6">
    <source>
        <dbReference type="ARBA" id="ARBA00022840"/>
    </source>
</evidence>
<dbReference type="GO" id="GO:0000245">
    <property type="term" value="P:spliceosomal complex assembly"/>
    <property type="evidence" value="ECO:0007669"/>
    <property type="project" value="TreeGrafter"/>
</dbReference>
<proteinExistence type="predicted"/>
<organism evidence="11 12">
    <name type="scientific">Clonostachys byssicola</name>
    <dbReference type="NCBI Taxonomy" id="160290"/>
    <lineage>
        <taxon>Eukaryota</taxon>
        <taxon>Fungi</taxon>
        <taxon>Dikarya</taxon>
        <taxon>Ascomycota</taxon>
        <taxon>Pezizomycotina</taxon>
        <taxon>Sordariomycetes</taxon>
        <taxon>Hypocreomycetidae</taxon>
        <taxon>Hypocreales</taxon>
        <taxon>Bionectriaceae</taxon>
        <taxon>Clonostachys</taxon>
    </lineage>
</organism>
<accession>A0A9N9U2C5</accession>
<dbReference type="InterPro" id="IPR051334">
    <property type="entry name" value="SRPK"/>
</dbReference>
<evidence type="ECO:0000256" key="9">
    <source>
        <dbReference type="PROSITE-ProRule" id="PRU10141"/>
    </source>
</evidence>
<keyword evidence="2" id="KW-0723">Serine/threonine-protein kinase</keyword>
<dbReference type="PANTHER" id="PTHR47634:SF9">
    <property type="entry name" value="PROTEIN KINASE DOMAIN-CONTAINING PROTEIN-RELATED"/>
    <property type="match status" value="1"/>
</dbReference>
<dbReference type="EMBL" id="CABFNO020001268">
    <property type="protein sequence ID" value="CAG9975551.1"/>
    <property type="molecule type" value="Genomic_DNA"/>
</dbReference>
<dbReference type="InterPro" id="IPR011009">
    <property type="entry name" value="Kinase-like_dom_sf"/>
</dbReference>